<dbReference type="Proteomes" id="UP000035579">
    <property type="component" value="Chromosome"/>
</dbReference>
<dbReference type="EMBL" id="CP011509">
    <property type="protein sequence ID" value="AKJ04476.1"/>
    <property type="molecule type" value="Genomic_DNA"/>
</dbReference>
<reference evidence="1 2" key="1">
    <citation type="submission" date="2015-05" db="EMBL/GenBank/DDBJ databases">
        <title>Genome assembly of Archangium gephyra DSM 2261.</title>
        <authorList>
            <person name="Sharma G."/>
            <person name="Subramanian S."/>
        </authorList>
    </citation>
    <scope>NUCLEOTIDE SEQUENCE [LARGE SCALE GENOMIC DNA]</scope>
    <source>
        <strain evidence="1 2">DSM 2261</strain>
    </source>
</reference>
<evidence type="ECO:0000313" key="1">
    <source>
        <dbReference type="EMBL" id="AKJ04476.1"/>
    </source>
</evidence>
<evidence type="ECO:0000313" key="2">
    <source>
        <dbReference type="Proteomes" id="UP000035579"/>
    </source>
</evidence>
<protein>
    <submittedName>
        <fullName evidence="1">Uncharacterized protein</fullName>
    </submittedName>
</protein>
<organism evidence="1 2">
    <name type="scientific">Archangium gephyra</name>
    <dbReference type="NCBI Taxonomy" id="48"/>
    <lineage>
        <taxon>Bacteria</taxon>
        <taxon>Pseudomonadati</taxon>
        <taxon>Myxococcota</taxon>
        <taxon>Myxococcia</taxon>
        <taxon>Myxococcales</taxon>
        <taxon>Cystobacterineae</taxon>
        <taxon>Archangiaceae</taxon>
        <taxon>Archangium</taxon>
    </lineage>
</organism>
<proteinExistence type="predicted"/>
<gene>
    <name evidence="1" type="ORF">AA314_06102</name>
</gene>
<sequence length="41" mass="4610">MIWPPGTYLVRGQNEGPLRGLMRSTQFMARVDTLLPPPKKG</sequence>
<dbReference type="KEGG" id="age:AA314_06102"/>
<accession>A0AAC8QCA9</accession>
<name>A0AAC8QCA9_9BACT</name>
<dbReference type="AlphaFoldDB" id="A0AAC8QCA9"/>